<evidence type="ECO:0000313" key="3">
    <source>
        <dbReference type="EMBL" id="EGT34164.1"/>
    </source>
</evidence>
<dbReference type="OrthoDB" id="5843172at2759"/>
<protein>
    <recommendedName>
        <fullName evidence="2">Fibronectin type-III domain-containing protein</fullName>
    </recommendedName>
</protein>
<dbReference type="STRING" id="135651.G0NMJ3"/>
<dbReference type="InterPro" id="IPR003961">
    <property type="entry name" value="FN3_dom"/>
</dbReference>
<keyword evidence="4" id="KW-1185">Reference proteome</keyword>
<keyword evidence="1" id="KW-0732">Signal</keyword>
<feature type="chain" id="PRO_5003405111" description="Fibronectin type-III domain-containing protein" evidence="1">
    <location>
        <begin position="23"/>
        <end position="413"/>
    </location>
</feature>
<dbReference type="SMART" id="SM00060">
    <property type="entry name" value="FN3"/>
    <property type="match status" value="2"/>
</dbReference>
<dbReference type="eggNOG" id="ENOG502QRA3">
    <property type="taxonomic scope" value="Eukaryota"/>
</dbReference>
<dbReference type="InterPro" id="IPR036116">
    <property type="entry name" value="FN3_sf"/>
</dbReference>
<proteinExistence type="predicted"/>
<feature type="domain" description="Fibronectin type-III" evidence="2">
    <location>
        <begin position="151"/>
        <end position="255"/>
    </location>
</feature>
<sequence>MSSNQFMFILFAILRFAVIVNSIYRGPPDAVKMITVHSDCGFGYRYAFLDWDAFEVDTKSYKIEMIGVHGEKSITVEQYSFGERSQVNGLVDGLEPNGTYIVRVFAVNEYGQSPPSPDIIFSQNDSGCSMFDTDGFGCLYGPSNCVSRPKSPRDPIVEYMLGNRVNVTWTWMDSNYIFLKEMLRGSSWSESPVEFIIRYGDNKNTSLWNTRKTNNTWIILDDLKKDAQYSAYVITKNNNLTSRSPIIFPISLDKDMTGLPEPVITIESAFEKEVFTPGDPMTITCSIPPNANVLHIDIDLTVGKGDEILSGRNHHSSRSVTLYTTANENVDTAKCRVSIQYKDRVSRYKNQVSRSSYRNWIVEKPLKDENLRQIHHFESSNFHHLVLMYPLSELSQFVSEDVHASLHLFFKHQ</sequence>
<dbReference type="AlphaFoldDB" id="G0NMJ3"/>
<dbReference type="PROSITE" id="PS50853">
    <property type="entry name" value="FN3"/>
    <property type="match status" value="2"/>
</dbReference>
<reference evidence="4" key="1">
    <citation type="submission" date="2011-07" db="EMBL/GenBank/DDBJ databases">
        <authorList>
            <consortium name="Caenorhabditis brenneri Sequencing and Analysis Consortium"/>
            <person name="Wilson R.K."/>
        </authorList>
    </citation>
    <scope>NUCLEOTIDE SEQUENCE [LARGE SCALE GENOMIC DNA]</scope>
    <source>
        <strain evidence="4">PB2801</strain>
    </source>
</reference>
<organism evidence="4">
    <name type="scientific">Caenorhabditis brenneri</name>
    <name type="common">Nematode worm</name>
    <dbReference type="NCBI Taxonomy" id="135651"/>
    <lineage>
        <taxon>Eukaryota</taxon>
        <taxon>Metazoa</taxon>
        <taxon>Ecdysozoa</taxon>
        <taxon>Nematoda</taxon>
        <taxon>Chromadorea</taxon>
        <taxon>Rhabditida</taxon>
        <taxon>Rhabditina</taxon>
        <taxon>Rhabditomorpha</taxon>
        <taxon>Rhabditoidea</taxon>
        <taxon>Rhabditidae</taxon>
        <taxon>Peloderinae</taxon>
        <taxon>Caenorhabditis</taxon>
    </lineage>
</organism>
<name>G0NMJ3_CAEBE</name>
<dbReference type="CDD" id="cd00063">
    <property type="entry name" value="FN3"/>
    <property type="match status" value="1"/>
</dbReference>
<dbReference type="Proteomes" id="UP000008068">
    <property type="component" value="Unassembled WGS sequence"/>
</dbReference>
<dbReference type="SUPFAM" id="SSF49265">
    <property type="entry name" value="Fibronectin type III"/>
    <property type="match status" value="2"/>
</dbReference>
<evidence type="ECO:0000256" key="1">
    <source>
        <dbReference type="SAM" id="SignalP"/>
    </source>
</evidence>
<dbReference type="Gene3D" id="2.60.40.10">
    <property type="entry name" value="Immunoglobulins"/>
    <property type="match status" value="2"/>
</dbReference>
<evidence type="ECO:0000259" key="2">
    <source>
        <dbReference type="PROSITE" id="PS50853"/>
    </source>
</evidence>
<evidence type="ECO:0000313" key="4">
    <source>
        <dbReference type="Proteomes" id="UP000008068"/>
    </source>
</evidence>
<dbReference type="InParanoid" id="G0NMJ3"/>
<gene>
    <name evidence="3" type="ORF">CAEBREN_00621</name>
</gene>
<accession>G0NMJ3</accession>
<dbReference type="InterPro" id="IPR013783">
    <property type="entry name" value="Ig-like_fold"/>
</dbReference>
<feature type="signal peptide" evidence="1">
    <location>
        <begin position="1"/>
        <end position="22"/>
    </location>
</feature>
<feature type="domain" description="Fibronectin type-III" evidence="2">
    <location>
        <begin position="27"/>
        <end position="126"/>
    </location>
</feature>
<dbReference type="HOGENOM" id="CLU_065654_0_0_1"/>
<dbReference type="EMBL" id="GL379910">
    <property type="protein sequence ID" value="EGT34164.1"/>
    <property type="molecule type" value="Genomic_DNA"/>
</dbReference>